<keyword evidence="4 6" id="KW-1133">Transmembrane helix</keyword>
<evidence type="ECO:0000256" key="4">
    <source>
        <dbReference type="ARBA" id="ARBA00022989"/>
    </source>
</evidence>
<keyword evidence="2" id="KW-1003">Cell membrane</keyword>
<proteinExistence type="predicted"/>
<feature type="transmembrane region" description="Helical" evidence="6">
    <location>
        <begin position="132"/>
        <end position="154"/>
    </location>
</feature>
<dbReference type="Pfam" id="PF03631">
    <property type="entry name" value="Virul_fac_BrkB"/>
    <property type="match status" value="1"/>
</dbReference>
<dbReference type="PANTHER" id="PTHR30213">
    <property type="entry name" value="INNER MEMBRANE PROTEIN YHJD"/>
    <property type="match status" value="1"/>
</dbReference>
<reference evidence="8" key="1">
    <citation type="journal article" date="2019" name="Int. J. Syst. Evol. Microbiol.">
        <title>The Global Catalogue of Microorganisms (GCM) 10K type strain sequencing project: providing services to taxonomists for standard genome sequencing and annotation.</title>
        <authorList>
            <consortium name="The Broad Institute Genomics Platform"/>
            <consortium name="The Broad Institute Genome Sequencing Center for Infectious Disease"/>
            <person name="Wu L."/>
            <person name="Ma J."/>
        </authorList>
    </citation>
    <scope>NUCLEOTIDE SEQUENCE [LARGE SCALE GENOMIC DNA]</scope>
    <source>
        <strain evidence="8">CGMCC 1.12286</strain>
    </source>
</reference>
<keyword evidence="8" id="KW-1185">Reference proteome</keyword>
<feature type="transmembrane region" description="Helical" evidence="6">
    <location>
        <begin position="210"/>
        <end position="231"/>
    </location>
</feature>
<accession>A0ABW4JC67</accession>
<comment type="subcellular location">
    <subcellularLocation>
        <location evidence="1">Cell membrane</location>
        <topology evidence="1">Multi-pass membrane protein</topology>
    </subcellularLocation>
</comment>
<sequence length="275" mass="30813">MIFIDLYTSKRFLINLYQKFKEDETSSLATQLAYHLLLSVFPLLLFILTLLPYFSLPTAGLMNFISQHIPGTEGSAIANDIDSLLSKPRGGLLSLGLLVTLWTASNGVNALIRSINRAYGVQETRSFIRTRLLSLFLTMAMVVVVALTLLLPVFGQLFIRITTHFLFVPFEFKLLYHIVRWVCGIIIMVCVIMALYTIAPNEKCKPKEAFWGALVATFGWQAISFGFSIYVTNFSNYSATYGALGGVIILMIWFYLTGLILILGGQINATLKHMK</sequence>
<keyword evidence="3 6" id="KW-0812">Transmembrane</keyword>
<keyword evidence="5 6" id="KW-0472">Membrane</keyword>
<protein>
    <submittedName>
        <fullName evidence="7">YihY/virulence factor BrkB family protein</fullName>
    </submittedName>
</protein>
<gene>
    <name evidence="7" type="ORF">ACFSB2_00610</name>
</gene>
<dbReference type="EMBL" id="JBHUCX010000002">
    <property type="protein sequence ID" value="MFD1673221.1"/>
    <property type="molecule type" value="Genomic_DNA"/>
</dbReference>
<dbReference type="PIRSF" id="PIRSF035875">
    <property type="entry name" value="RNase_BN"/>
    <property type="match status" value="1"/>
</dbReference>
<feature type="transmembrane region" description="Helical" evidence="6">
    <location>
        <begin position="174"/>
        <end position="198"/>
    </location>
</feature>
<comment type="caution">
    <text evidence="7">The sequence shown here is derived from an EMBL/GenBank/DDBJ whole genome shotgun (WGS) entry which is preliminary data.</text>
</comment>
<evidence type="ECO:0000313" key="8">
    <source>
        <dbReference type="Proteomes" id="UP001597079"/>
    </source>
</evidence>
<organism evidence="7 8">
    <name type="scientific">Alicyclobacillus fodiniaquatilis</name>
    <dbReference type="NCBI Taxonomy" id="1661150"/>
    <lineage>
        <taxon>Bacteria</taxon>
        <taxon>Bacillati</taxon>
        <taxon>Bacillota</taxon>
        <taxon>Bacilli</taxon>
        <taxon>Bacillales</taxon>
        <taxon>Alicyclobacillaceae</taxon>
        <taxon>Alicyclobacillus</taxon>
    </lineage>
</organism>
<dbReference type="PANTHER" id="PTHR30213:SF0">
    <property type="entry name" value="UPF0761 MEMBRANE PROTEIN YIHY"/>
    <property type="match status" value="1"/>
</dbReference>
<evidence type="ECO:0000256" key="1">
    <source>
        <dbReference type="ARBA" id="ARBA00004651"/>
    </source>
</evidence>
<evidence type="ECO:0000256" key="3">
    <source>
        <dbReference type="ARBA" id="ARBA00022692"/>
    </source>
</evidence>
<feature type="transmembrane region" description="Helical" evidence="6">
    <location>
        <begin position="92"/>
        <end position="112"/>
    </location>
</feature>
<feature type="transmembrane region" description="Helical" evidence="6">
    <location>
        <begin position="32"/>
        <end position="54"/>
    </location>
</feature>
<evidence type="ECO:0000313" key="7">
    <source>
        <dbReference type="EMBL" id="MFD1673221.1"/>
    </source>
</evidence>
<dbReference type="RefSeq" id="WP_377940574.1">
    <property type="nucleotide sequence ID" value="NZ_JBHUCX010000002.1"/>
</dbReference>
<dbReference type="InterPro" id="IPR017039">
    <property type="entry name" value="Virul_fac_BrkB"/>
</dbReference>
<evidence type="ECO:0000256" key="6">
    <source>
        <dbReference type="SAM" id="Phobius"/>
    </source>
</evidence>
<evidence type="ECO:0000256" key="2">
    <source>
        <dbReference type="ARBA" id="ARBA00022475"/>
    </source>
</evidence>
<feature type="transmembrane region" description="Helical" evidence="6">
    <location>
        <begin position="243"/>
        <end position="265"/>
    </location>
</feature>
<evidence type="ECO:0000256" key="5">
    <source>
        <dbReference type="ARBA" id="ARBA00023136"/>
    </source>
</evidence>
<name>A0ABW4JC67_9BACL</name>
<dbReference type="NCBIfam" id="TIGR00765">
    <property type="entry name" value="yihY_not_rbn"/>
    <property type="match status" value="1"/>
</dbReference>
<dbReference type="Proteomes" id="UP001597079">
    <property type="component" value="Unassembled WGS sequence"/>
</dbReference>